<dbReference type="EMBL" id="JABDTM020027411">
    <property type="protein sequence ID" value="KAH0810572.1"/>
    <property type="molecule type" value="Genomic_DNA"/>
</dbReference>
<protein>
    <submittedName>
        <fullName evidence="2">Uncharacterized protein</fullName>
    </submittedName>
</protein>
<keyword evidence="3" id="KW-1185">Reference proteome</keyword>
<feature type="region of interest" description="Disordered" evidence="1">
    <location>
        <begin position="181"/>
        <end position="200"/>
    </location>
</feature>
<accession>A0A8J6HAN2</accession>
<reference evidence="2" key="1">
    <citation type="journal article" date="2020" name="J Insects Food Feed">
        <title>The yellow mealworm (Tenebrio molitor) genome: a resource for the emerging insects as food and feed industry.</title>
        <authorList>
            <person name="Eriksson T."/>
            <person name="Andere A."/>
            <person name="Kelstrup H."/>
            <person name="Emery V."/>
            <person name="Picard C."/>
        </authorList>
    </citation>
    <scope>NUCLEOTIDE SEQUENCE</scope>
    <source>
        <strain evidence="2">Stoneville</strain>
        <tissue evidence="2">Whole head</tissue>
    </source>
</reference>
<evidence type="ECO:0000313" key="2">
    <source>
        <dbReference type="EMBL" id="KAH0810572.1"/>
    </source>
</evidence>
<feature type="region of interest" description="Disordered" evidence="1">
    <location>
        <begin position="770"/>
        <end position="815"/>
    </location>
</feature>
<feature type="region of interest" description="Disordered" evidence="1">
    <location>
        <begin position="310"/>
        <end position="342"/>
    </location>
</feature>
<feature type="compositionally biased region" description="Basic and acidic residues" evidence="1">
    <location>
        <begin position="311"/>
        <end position="324"/>
    </location>
</feature>
<proteinExistence type="predicted"/>
<comment type="caution">
    <text evidence="2">The sequence shown here is derived from an EMBL/GenBank/DDBJ whole genome shotgun (WGS) entry which is preliminary data.</text>
</comment>
<sequence length="977" mass="108415">MDDEELYVPDDVLEETSAASFQMYQKELEMQYITSGKNTRDIPGPIQWPTPAFDAGMINRRLADSTCATLFLRLLRRRTPPAAIGVIERRSVIDCGGGDRRPRLIMPFLINYNRWPTNQVLSGRGYKGCVPAHRCMIHLCVPLWVRANAIVIAASSELMELVMLLKTFVLQEFRTRSSTSRSSAADGRCTHRTRCGQGQSSSHRRRSLFLFIRRETDVRLKPFVLPVCDGRDGRRCSSASTIVLGPSARTQQCVQGRPFVHCQPTWPNAGEGCTPDARNHVCAGRHGDGPLHHVGGALAHTCAEFPGPGARDFERKSTSTDTVRDSAGSCRVPGPTPVRMQPTIRTGGRRFIKLSEYRRKAGPVGRKPALPPNVVNTPRTQLIRIGGGDRDAAAAVVIDDGFFVCIHYGASASAPWTVQVMPYLRSDRSHFLFFTTCLHSISAAMHKICFNVAQTTTRSRKGLAYDKDNWGTCARKGYNIHLNEQLLHNERLHRYHSMDFDFLPGSSRQLRTEGRPPKGDTQGDTRGPILFNVIRQKRCAGGVARSLFNPNLIGVDKNRVEISSAILSNKTDRSAIFWQFGGKPGSHRRVAPLVQRVYSPPTLVSEVKEGSVEKLVTSAISIGGGVNVADRCLFFDELVVLQSTCATLRSSVKGGDDGGDGLIFCLHRMDKVGEGEGGSALTPIDLPWSDVSNGFSAEKDRLVVAEETETPLRVTGPRRTPPRRGLFQKYLRSVNNSIRPVFTEYGKHLSDTPRSVIFFSWIFSKNGTIRKGSAAMGPRKEERSRLCPLRHSGDSACSGGESRTRPQQEDAGHGSEYRWTNGMGAATCWRVSPGNLLKRRDYLRISRLRLNSCPIVNNNRLTNNVGLMESNHFLRRTCGQHAGASQVGGGGGPPRDPFTGMSAAVDDRSWNAIEPVRRRLQLDDLYLLVWFRRERAVDPFRCGEESGRKVRTVAWARSEITDKSTIKASNKNRESHL</sequence>
<feature type="compositionally biased region" description="Basic and acidic residues" evidence="1">
    <location>
        <begin position="510"/>
        <end position="523"/>
    </location>
</feature>
<gene>
    <name evidence="2" type="ORF">GEV33_012219</name>
</gene>
<evidence type="ECO:0000313" key="3">
    <source>
        <dbReference type="Proteomes" id="UP000719412"/>
    </source>
</evidence>
<feature type="compositionally biased region" description="Basic and acidic residues" evidence="1">
    <location>
        <begin position="802"/>
        <end position="815"/>
    </location>
</feature>
<dbReference type="AlphaFoldDB" id="A0A8J6HAN2"/>
<reference evidence="2" key="2">
    <citation type="submission" date="2021-08" db="EMBL/GenBank/DDBJ databases">
        <authorList>
            <person name="Eriksson T."/>
        </authorList>
    </citation>
    <scope>NUCLEOTIDE SEQUENCE</scope>
    <source>
        <strain evidence="2">Stoneville</strain>
        <tissue evidence="2">Whole head</tissue>
    </source>
</reference>
<organism evidence="2 3">
    <name type="scientific">Tenebrio molitor</name>
    <name type="common">Yellow mealworm beetle</name>
    <dbReference type="NCBI Taxonomy" id="7067"/>
    <lineage>
        <taxon>Eukaryota</taxon>
        <taxon>Metazoa</taxon>
        <taxon>Ecdysozoa</taxon>
        <taxon>Arthropoda</taxon>
        <taxon>Hexapoda</taxon>
        <taxon>Insecta</taxon>
        <taxon>Pterygota</taxon>
        <taxon>Neoptera</taxon>
        <taxon>Endopterygota</taxon>
        <taxon>Coleoptera</taxon>
        <taxon>Polyphaga</taxon>
        <taxon>Cucujiformia</taxon>
        <taxon>Tenebrionidae</taxon>
        <taxon>Tenebrio</taxon>
    </lineage>
</organism>
<feature type="region of interest" description="Disordered" evidence="1">
    <location>
        <begin position="506"/>
        <end position="527"/>
    </location>
</feature>
<evidence type="ECO:0000256" key="1">
    <source>
        <dbReference type="SAM" id="MobiDB-lite"/>
    </source>
</evidence>
<dbReference type="Proteomes" id="UP000719412">
    <property type="component" value="Unassembled WGS sequence"/>
</dbReference>
<name>A0A8J6HAN2_TENMO</name>